<dbReference type="EMBL" id="VKLS01000129">
    <property type="protein sequence ID" value="TSB41094.1"/>
    <property type="molecule type" value="Genomic_DNA"/>
</dbReference>
<feature type="signal peptide" evidence="1">
    <location>
        <begin position="1"/>
        <end position="27"/>
    </location>
</feature>
<name>A0A553ZHZ9_9ACTN</name>
<evidence type="ECO:0000313" key="3">
    <source>
        <dbReference type="EMBL" id="TSB41094.1"/>
    </source>
</evidence>
<dbReference type="OrthoDB" id="3853610at2"/>
<reference evidence="3 4" key="1">
    <citation type="submission" date="2019-07" db="EMBL/GenBank/DDBJ databases">
        <title>Draft genome for Streptomyces benahoarensis MZ03-48.</title>
        <authorList>
            <person name="Gonzalez-Pimentel J.L."/>
        </authorList>
    </citation>
    <scope>NUCLEOTIDE SEQUENCE [LARGE SCALE GENOMIC DNA]</scope>
    <source>
        <strain evidence="3 4">MZ03-48</strain>
    </source>
</reference>
<dbReference type="Proteomes" id="UP000320888">
    <property type="component" value="Unassembled WGS sequence"/>
</dbReference>
<dbReference type="InterPro" id="IPR025326">
    <property type="entry name" value="DUF4232"/>
</dbReference>
<keyword evidence="4" id="KW-1185">Reference proteome</keyword>
<feature type="domain" description="DUF4232" evidence="2">
    <location>
        <begin position="38"/>
        <end position="168"/>
    </location>
</feature>
<accession>A0A553ZHZ9</accession>
<feature type="chain" id="PRO_5021911582" evidence="1">
    <location>
        <begin position="28"/>
        <end position="175"/>
    </location>
</feature>
<sequence length="175" mass="17668">MRGLRIAAFASAAVAVAAVTGAGVASASPTGATATAACAPGTLKVSQAPLPEGSGGMMHAGFYLVAKNTGKTTCTFQGYPGLALEGKGHTALKTVVHHGNTYYAKNPGVHKVTLKPGKAAYANIEWTHSGANAAKAKYLQVSPTGSNSHSVISLDDAVDNHKLNVTAWAAKKPTA</sequence>
<protein>
    <submittedName>
        <fullName evidence="3">DUF4232 domain-containing protein</fullName>
    </submittedName>
</protein>
<dbReference type="AlphaFoldDB" id="A0A553ZHZ9"/>
<evidence type="ECO:0000313" key="4">
    <source>
        <dbReference type="Proteomes" id="UP000320888"/>
    </source>
</evidence>
<dbReference type="Pfam" id="PF14016">
    <property type="entry name" value="DUF4232"/>
    <property type="match status" value="1"/>
</dbReference>
<gene>
    <name evidence="3" type="ORF">FNZ23_13075</name>
</gene>
<dbReference type="RefSeq" id="WP_143942677.1">
    <property type="nucleotide sequence ID" value="NZ_VKLS01000129.1"/>
</dbReference>
<keyword evidence="1" id="KW-0732">Signal</keyword>
<proteinExistence type="predicted"/>
<organism evidence="3 4">
    <name type="scientific">Streptomyces benahoarensis</name>
    <dbReference type="NCBI Taxonomy" id="2595054"/>
    <lineage>
        <taxon>Bacteria</taxon>
        <taxon>Bacillati</taxon>
        <taxon>Actinomycetota</taxon>
        <taxon>Actinomycetes</taxon>
        <taxon>Kitasatosporales</taxon>
        <taxon>Streptomycetaceae</taxon>
        <taxon>Streptomyces</taxon>
    </lineage>
</organism>
<evidence type="ECO:0000256" key="1">
    <source>
        <dbReference type="SAM" id="SignalP"/>
    </source>
</evidence>
<evidence type="ECO:0000259" key="2">
    <source>
        <dbReference type="Pfam" id="PF14016"/>
    </source>
</evidence>
<comment type="caution">
    <text evidence="3">The sequence shown here is derived from an EMBL/GenBank/DDBJ whole genome shotgun (WGS) entry which is preliminary data.</text>
</comment>